<gene>
    <name evidence="2" type="ORF">APZ42_006970</name>
</gene>
<evidence type="ECO:0000313" key="2">
    <source>
        <dbReference type="EMBL" id="KZR97901.1"/>
    </source>
</evidence>
<proteinExistence type="predicted"/>
<dbReference type="Proteomes" id="UP000076858">
    <property type="component" value="Unassembled WGS sequence"/>
</dbReference>
<keyword evidence="3" id="KW-1185">Reference proteome</keyword>
<protein>
    <submittedName>
        <fullName evidence="2">Uncharacterized protein</fullName>
    </submittedName>
</protein>
<evidence type="ECO:0000313" key="3">
    <source>
        <dbReference type="Proteomes" id="UP000076858"/>
    </source>
</evidence>
<organism evidence="2 3">
    <name type="scientific">Daphnia magna</name>
    <dbReference type="NCBI Taxonomy" id="35525"/>
    <lineage>
        <taxon>Eukaryota</taxon>
        <taxon>Metazoa</taxon>
        <taxon>Ecdysozoa</taxon>
        <taxon>Arthropoda</taxon>
        <taxon>Crustacea</taxon>
        <taxon>Branchiopoda</taxon>
        <taxon>Diplostraca</taxon>
        <taxon>Cladocera</taxon>
        <taxon>Anomopoda</taxon>
        <taxon>Daphniidae</taxon>
        <taxon>Daphnia</taxon>
    </lineage>
</organism>
<feature type="region of interest" description="Disordered" evidence="1">
    <location>
        <begin position="1"/>
        <end position="63"/>
    </location>
</feature>
<dbReference type="AlphaFoldDB" id="A0A164FL78"/>
<feature type="region of interest" description="Disordered" evidence="1">
    <location>
        <begin position="76"/>
        <end position="165"/>
    </location>
</feature>
<sequence length="165" mass="18470">DPPHVSRRRPVCSSAADIQKTPSPPRQRIPSPPRQRTPSPPLQRRPSPSCHRESPRAQSSPIVSLLMSPVLLILSRLRSPTATPPVAPPRRRRLVQPDNSPVEPEYPLHDSDVFEPSVSRRNRDSDGVRAQPPVEPIESTLEQSSFEEQKEPVYKIHIDGSNKGK</sequence>
<feature type="compositionally biased region" description="Basic residues" evidence="1">
    <location>
        <begin position="1"/>
        <end position="10"/>
    </location>
</feature>
<feature type="compositionally biased region" description="Pro residues" evidence="1">
    <location>
        <begin position="22"/>
        <end position="43"/>
    </location>
</feature>
<feature type="non-terminal residue" evidence="2">
    <location>
        <position position="1"/>
    </location>
</feature>
<feature type="compositionally biased region" description="Basic and acidic residues" evidence="1">
    <location>
        <begin position="147"/>
        <end position="165"/>
    </location>
</feature>
<name>A0A164FL78_9CRUS</name>
<reference evidence="2 3" key="1">
    <citation type="submission" date="2016-03" db="EMBL/GenBank/DDBJ databases">
        <title>EvidentialGene: Evidence-directed Construction of Genes on Genomes.</title>
        <authorList>
            <person name="Gilbert D.G."/>
            <person name="Choi J.-H."/>
            <person name="Mockaitis K."/>
            <person name="Colbourne J."/>
            <person name="Pfrender M."/>
        </authorList>
    </citation>
    <scope>NUCLEOTIDE SEQUENCE [LARGE SCALE GENOMIC DNA]</scope>
    <source>
        <strain evidence="2 3">Xinb3</strain>
        <tissue evidence="2">Complete organism</tissue>
    </source>
</reference>
<accession>A0A164FL78</accession>
<evidence type="ECO:0000256" key="1">
    <source>
        <dbReference type="SAM" id="MobiDB-lite"/>
    </source>
</evidence>
<dbReference type="EMBL" id="LRGB01019629">
    <property type="protein sequence ID" value="KZR97901.1"/>
    <property type="molecule type" value="Genomic_DNA"/>
</dbReference>
<comment type="caution">
    <text evidence="2">The sequence shown here is derived from an EMBL/GenBank/DDBJ whole genome shotgun (WGS) entry which is preliminary data.</text>
</comment>
<feature type="non-terminal residue" evidence="2">
    <location>
        <position position="165"/>
    </location>
</feature>